<keyword evidence="4" id="KW-1185">Reference proteome</keyword>
<comment type="caution">
    <text evidence="3">The sequence shown here is derived from an EMBL/GenBank/DDBJ whole genome shotgun (WGS) entry which is preliminary data.</text>
</comment>
<dbReference type="Gene3D" id="3.10.20.90">
    <property type="entry name" value="Phosphatidylinositol 3-kinase Catalytic Subunit, Chain A, domain 1"/>
    <property type="match status" value="1"/>
</dbReference>
<dbReference type="PROSITE" id="PS50053">
    <property type="entry name" value="UBIQUITIN_2"/>
    <property type="match status" value="1"/>
</dbReference>
<gene>
    <name evidence="3" type="ORF">M9Y10_046095</name>
</gene>
<feature type="compositionally biased region" description="Pro residues" evidence="1">
    <location>
        <begin position="94"/>
        <end position="108"/>
    </location>
</feature>
<dbReference type="Proteomes" id="UP001470230">
    <property type="component" value="Unassembled WGS sequence"/>
</dbReference>
<sequence length="303" mass="33741">MATTDEAKTVTIKIKVLGSEVLHELTIPLSTSILSLKEKVAEFTQFPLESIRLIFRGRSLQNTEKLSTYKIEDGHTIIVHCSKGGQKSNNNTEDPPPPPRNLNPPPTSIPSNSNQQAEPNMLPQTPALPPLPHNSVTDFKRELSQIQHNIAILLNSAAQLQVTLTQSNSTEINESIQKYATDTRQYLLNTVNKIQSLQNTRFVTNNNRVEVDNNSSNTNNANQPNIGTGSSSVENNNTSQNSVNNNNSNQNTQQQQSRPVVDDIFTPNDKAFIQNQISSLNDYVENNELDESYSTTDIYKQLK</sequence>
<dbReference type="Pfam" id="PF00240">
    <property type="entry name" value="ubiquitin"/>
    <property type="match status" value="1"/>
</dbReference>
<protein>
    <recommendedName>
        <fullName evidence="2">Ubiquitin-like domain-containing protein</fullName>
    </recommendedName>
</protein>
<evidence type="ECO:0000313" key="3">
    <source>
        <dbReference type="EMBL" id="KAK8883444.1"/>
    </source>
</evidence>
<evidence type="ECO:0000259" key="2">
    <source>
        <dbReference type="PROSITE" id="PS50053"/>
    </source>
</evidence>
<dbReference type="PANTHER" id="PTHR15204">
    <property type="entry name" value="LARGE PROLINE-RICH PROTEIN BAG6"/>
    <property type="match status" value="1"/>
</dbReference>
<feature type="domain" description="Ubiquitin-like" evidence="2">
    <location>
        <begin position="10"/>
        <end position="86"/>
    </location>
</feature>
<dbReference type="PANTHER" id="PTHR15204:SF0">
    <property type="entry name" value="LARGE PROLINE-RICH PROTEIN BAG6"/>
    <property type="match status" value="1"/>
</dbReference>
<reference evidence="3 4" key="1">
    <citation type="submission" date="2024-04" db="EMBL/GenBank/DDBJ databases">
        <title>Tritrichomonas musculus Genome.</title>
        <authorList>
            <person name="Alves-Ferreira E."/>
            <person name="Grigg M."/>
            <person name="Lorenzi H."/>
            <person name="Galac M."/>
        </authorList>
    </citation>
    <scope>NUCLEOTIDE SEQUENCE [LARGE SCALE GENOMIC DNA]</scope>
    <source>
        <strain evidence="3 4">EAF2021</strain>
    </source>
</reference>
<accession>A0ABR2JX50</accession>
<dbReference type="InterPro" id="IPR029071">
    <property type="entry name" value="Ubiquitin-like_domsf"/>
</dbReference>
<feature type="region of interest" description="Disordered" evidence="1">
    <location>
        <begin position="81"/>
        <end position="135"/>
    </location>
</feature>
<evidence type="ECO:0000313" key="4">
    <source>
        <dbReference type="Proteomes" id="UP001470230"/>
    </source>
</evidence>
<proteinExistence type="predicted"/>
<dbReference type="InterPro" id="IPR000626">
    <property type="entry name" value="Ubiquitin-like_dom"/>
</dbReference>
<name>A0ABR2JX50_9EUKA</name>
<evidence type="ECO:0000256" key="1">
    <source>
        <dbReference type="SAM" id="MobiDB-lite"/>
    </source>
</evidence>
<feature type="compositionally biased region" description="Low complexity" evidence="1">
    <location>
        <begin position="213"/>
        <end position="257"/>
    </location>
</feature>
<dbReference type="EMBL" id="JAPFFF010000009">
    <property type="protein sequence ID" value="KAK8883444.1"/>
    <property type="molecule type" value="Genomic_DNA"/>
</dbReference>
<feature type="region of interest" description="Disordered" evidence="1">
    <location>
        <begin position="209"/>
        <end position="259"/>
    </location>
</feature>
<organism evidence="3 4">
    <name type="scientific">Tritrichomonas musculus</name>
    <dbReference type="NCBI Taxonomy" id="1915356"/>
    <lineage>
        <taxon>Eukaryota</taxon>
        <taxon>Metamonada</taxon>
        <taxon>Parabasalia</taxon>
        <taxon>Tritrichomonadida</taxon>
        <taxon>Tritrichomonadidae</taxon>
        <taxon>Tritrichomonas</taxon>
    </lineage>
</organism>
<dbReference type="SUPFAM" id="SSF54236">
    <property type="entry name" value="Ubiquitin-like"/>
    <property type="match status" value="1"/>
</dbReference>
<dbReference type="SMART" id="SM00213">
    <property type="entry name" value="UBQ"/>
    <property type="match status" value="1"/>
</dbReference>